<gene>
    <name evidence="1" type="ORF">HD592_000020</name>
    <name evidence="2" type="ORF">HD592_000025</name>
    <name evidence="3" type="ORF">HD592_002322</name>
    <name evidence="4" type="ORF">HD592_002327</name>
</gene>
<evidence type="ECO:0000313" key="3">
    <source>
        <dbReference type="EMBL" id="MBB6335757.1"/>
    </source>
</evidence>
<accession>A0A923IWV0</accession>
<dbReference type="EMBL" id="JACHMK010000001">
    <property type="protein sequence ID" value="MBB6333455.1"/>
    <property type="molecule type" value="Genomic_DNA"/>
</dbReference>
<comment type="caution">
    <text evidence="1">The sequence shown here is derived from an EMBL/GenBank/DDBJ whole genome shotgun (WGS) entry which is preliminary data.</text>
</comment>
<evidence type="ECO:0000313" key="1">
    <source>
        <dbReference type="EMBL" id="MBB6333455.1"/>
    </source>
</evidence>
<protein>
    <submittedName>
        <fullName evidence="1">Uncharacterized protein</fullName>
    </submittedName>
</protein>
<evidence type="ECO:0000313" key="2">
    <source>
        <dbReference type="EMBL" id="MBB6333460.1"/>
    </source>
</evidence>
<sequence>MSGLVDCRVRVASGSPVALATSLGSQLAKLMDARECLTSARSALVGQMSGRTVTAIRECVDAQLLLVGSHVQRVMLLIAGLEALGEDLGLVETGLYAVLMEAEAWGLRVVGGVVHAPGWSDPDREVKVGVFARLSGIVGELRAVEEVAHAQFAEVCKDAQMLPSEAVEAAKEWQREIVAARSAGVTAAWSTALLPGVTFVSPDSAARKAQLEKMISNGEPAQKVARAVEGWSAGRVANESTLVGRWAARVRSLVQEVDFSNRVAIAGEASATGKALRAGRTVLRGAGVVGGDSHGGVCCGERV</sequence>
<dbReference type="EMBL" id="JACHMK010000001">
    <property type="protein sequence ID" value="MBB6333460.1"/>
    <property type="molecule type" value="Genomic_DNA"/>
</dbReference>
<dbReference type="Proteomes" id="UP000617426">
    <property type="component" value="Unassembled WGS sequence"/>
</dbReference>
<reference evidence="1" key="1">
    <citation type="submission" date="2020-08" db="EMBL/GenBank/DDBJ databases">
        <title>Sequencing the genomes of 1000 actinobacteria strains.</title>
        <authorList>
            <person name="Klenk H.-P."/>
        </authorList>
    </citation>
    <scope>NUCLEOTIDE SEQUENCE</scope>
    <source>
        <strain evidence="1">DSM 10695</strain>
    </source>
</reference>
<proteinExistence type="predicted"/>
<evidence type="ECO:0000313" key="5">
    <source>
        <dbReference type="Proteomes" id="UP000617426"/>
    </source>
</evidence>
<name>A0A923IWV0_9ACTO</name>
<dbReference type="EMBL" id="JACHMK010000001">
    <property type="protein sequence ID" value="MBB6335762.1"/>
    <property type="molecule type" value="Genomic_DNA"/>
</dbReference>
<organism evidence="1 5">
    <name type="scientific">Schaalia hyovaginalis</name>
    <dbReference type="NCBI Taxonomy" id="29316"/>
    <lineage>
        <taxon>Bacteria</taxon>
        <taxon>Bacillati</taxon>
        <taxon>Actinomycetota</taxon>
        <taxon>Actinomycetes</taxon>
        <taxon>Actinomycetales</taxon>
        <taxon>Actinomycetaceae</taxon>
        <taxon>Schaalia</taxon>
    </lineage>
</organism>
<dbReference type="EMBL" id="JACHMK010000001">
    <property type="protein sequence ID" value="MBB6335757.1"/>
    <property type="molecule type" value="Genomic_DNA"/>
</dbReference>
<evidence type="ECO:0000313" key="4">
    <source>
        <dbReference type="EMBL" id="MBB6335762.1"/>
    </source>
</evidence>
<dbReference type="AlphaFoldDB" id="A0A923IWV0"/>
<dbReference type="RefSeq" id="WP_184451183.1">
    <property type="nucleotide sequence ID" value="NZ_JACHMK010000001.1"/>
</dbReference>
<keyword evidence="5" id="KW-1185">Reference proteome</keyword>